<accession>A0A2S6IS53</accession>
<dbReference type="RefSeq" id="WP_245890620.1">
    <property type="nucleotide sequence ID" value="NZ_MQVW01000027.1"/>
</dbReference>
<dbReference type="EMBL" id="PTJE01000001">
    <property type="protein sequence ID" value="PPK96970.1"/>
    <property type="molecule type" value="Genomic_DNA"/>
</dbReference>
<name>A0A2S6IS53_9FLAO</name>
<evidence type="ECO:0000313" key="2">
    <source>
        <dbReference type="Proteomes" id="UP000239002"/>
    </source>
</evidence>
<dbReference type="Gene3D" id="2.40.160.130">
    <property type="entry name" value="Capsule assembly protein Wzi"/>
    <property type="match status" value="1"/>
</dbReference>
<dbReference type="Proteomes" id="UP000239002">
    <property type="component" value="Unassembled WGS sequence"/>
</dbReference>
<dbReference type="AlphaFoldDB" id="A0A2S6IS53"/>
<evidence type="ECO:0000313" key="1">
    <source>
        <dbReference type="EMBL" id="PPK96970.1"/>
    </source>
</evidence>
<organism evidence="1 2">
    <name type="scientific">Nonlabens xylanidelens</name>
    <dbReference type="NCBI Taxonomy" id="191564"/>
    <lineage>
        <taxon>Bacteria</taxon>
        <taxon>Pseudomonadati</taxon>
        <taxon>Bacteroidota</taxon>
        <taxon>Flavobacteriia</taxon>
        <taxon>Flavobacteriales</taxon>
        <taxon>Flavobacteriaceae</taxon>
        <taxon>Nonlabens</taxon>
    </lineage>
</organism>
<proteinExistence type="predicted"/>
<reference evidence="1 2" key="1">
    <citation type="submission" date="2018-02" db="EMBL/GenBank/DDBJ databases">
        <title>Genomic Encyclopedia of Archaeal and Bacterial Type Strains, Phase II (KMG-II): from individual species to whole genera.</title>
        <authorList>
            <person name="Goeker M."/>
        </authorList>
    </citation>
    <scope>NUCLEOTIDE SEQUENCE [LARGE SCALE GENOMIC DNA]</scope>
    <source>
        <strain evidence="1 2">DSM 16809</strain>
    </source>
</reference>
<sequence length="728" mass="83013">MNFHGFSIFGTVGKTSIFVTYQGTMKFLYTLLFLTFSSALFAQSDIERFPVFEDCKGNTSKQLEDCFYSALYAQLKNSYQHPIKNDTLADQSVTIRFEVDRDGKFVLIRTDAFKSSLKEEMIKAFSKLPVIEAPTFNGDATFMQFILNVPVPMKESGSFKVYSNSQSKIDKQNEVKRKEDSLAFAKANEEYNTIISDQYDNHQLRSDAVIPLSYQRYHRYEAAMNRVGNNAHTAVKPYTFNYVDQYFDLEAERESLLEDRKTWLGRKWHNEHFFELAGEDYWVVIDPGVDLQVGKDSRDDVTTYNNTRLVNVSGGIGDQITFGASIQESQARFPGFFERDVISRAPDGGNPGIVPGRGIAEDGGDRIFDYPVATGYINYKPSKYFDLQLGHGQHFIGDGYRSLVLSDNSQPFPYFKLNAKFWKLDYTVLYTSLRDVRPEVTADDSFRTKFMTHHYLSWNATKRLNLGFFESVLWQDDNQRGFDFNYLNPVIFYQTVELETGSRGGNALLGLTAKYKVSDKVTAYGQLVLDEFSGGSVVSGNGSYQNKSAYQLGVKWQNAFKLPNLMMQLEYNRVRPYTYSHNTVVLNYGNSNQALAHPWGANFYETVLIGRYTKDRWYGIAKAIYGERGYDVLTDGDNAFYGGNIYGTEDDRISDNGNVTVQGNISNFFYGHLEAGYVINPASRLKVFGQIIYRSSNPIINNSVVRGESTTWLNLGLRTDIMNWSFDR</sequence>
<gene>
    <name evidence="1" type="ORF">LY01_00796</name>
</gene>
<keyword evidence="2" id="KW-1185">Reference proteome</keyword>
<protein>
    <submittedName>
        <fullName evidence="1">Protein involved in gliding motility RemB</fullName>
    </submittedName>
</protein>
<comment type="caution">
    <text evidence="1">The sequence shown here is derived from an EMBL/GenBank/DDBJ whole genome shotgun (WGS) entry which is preliminary data.</text>
</comment>
<dbReference type="InterPro" id="IPR038636">
    <property type="entry name" value="Wzi_sf"/>
</dbReference>